<protein>
    <recommendedName>
        <fullName evidence="2">Retrotransposon gag domain-containing protein</fullName>
    </recommendedName>
</protein>
<proteinExistence type="predicted"/>
<organism evidence="1">
    <name type="scientific">Sesamum latifolium</name>
    <dbReference type="NCBI Taxonomy" id="2727402"/>
    <lineage>
        <taxon>Eukaryota</taxon>
        <taxon>Viridiplantae</taxon>
        <taxon>Streptophyta</taxon>
        <taxon>Embryophyta</taxon>
        <taxon>Tracheophyta</taxon>
        <taxon>Spermatophyta</taxon>
        <taxon>Magnoliopsida</taxon>
        <taxon>eudicotyledons</taxon>
        <taxon>Gunneridae</taxon>
        <taxon>Pentapetalae</taxon>
        <taxon>asterids</taxon>
        <taxon>lamiids</taxon>
        <taxon>Lamiales</taxon>
        <taxon>Pedaliaceae</taxon>
        <taxon>Sesamum</taxon>
    </lineage>
</organism>
<reference evidence="1" key="2">
    <citation type="journal article" date="2024" name="Plant">
        <title>Genomic evolution and insights into agronomic trait innovations of Sesamum species.</title>
        <authorList>
            <person name="Miao H."/>
            <person name="Wang L."/>
            <person name="Qu L."/>
            <person name="Liu H."/>
            <person name="Sun Y."/>
            <person name="Le M."/>
            <person name="Wang Q."/>
            <person name="Wei S."/>
            <person name="Zheng Y."/>
            <person name="Lin W."/>
            <person name="Duan Y."/>
            <person name="Cao H."/>
            <person name="Xiong S."/>
            <person name="Wang X."/>
            <person name="Wei L."/>
            <person name="Li C."/>
            <person name="Ma Q."/>
            <person name="Ju M."/>
            <person name="Zhao R."/>
            <person name="Li G."/>
            <person name="Mu C."/>
            <person name="Tian Q."/>
            <person name="Mei H."/>
            <person name="Zhang T."/>
            <person name="Gao T."/>
            <person name="Zhang H."/>
        </authorList>
    </citation>
    <scope>NUCLEOTIDE SEQUENCE</scope>
    <source>
        <strain evidence="1">KEN1</strain>
    </source>
</reference>
<evidence type="ECO:0000313" key="1">
    <source>
        <dbReference type="EMBL" id="KAL0394714.1"/>
    </source>
</evidence>
<comment type="caution">
    <text evidence="1">The sequence shown here is derived from an EMBL/GenBank/DDBJ whole genome shotgun (WGS) entry which is preliminary data.</text>
</comment>
<sequence length="181" mass="20555">MMEFRQGVMRGVLLLKRGIPISADIMAEELFAHFRRPRTLAMEPPTQLSTSISLKAQQCWTSIPMFPSSKKCWKSAISFFGVKQEEKDTLKAYIEHFHKVILEILVTHLEVLLSAITQGLRNGPLFESLAKKSVSNFYDLLARADSYINLEDAQLTEKNIACNRSRDNEKASSHKSRGEPI</sequence>
<accession>A0AAW2SRQ3</accession>
<name>A0AAW2SRQ3_9LAMI</name>
<dbReference type="EMBL" id="JACGWN010000016">
    <property type="protein sequence ID" value="KAL0394714.1"/>
    <property type="molecule type" value="Genomic_DNA"/>
</dbReference>
<dbReference type="AlphaFoldDB" id="A0AAW2SRQ3"/>
<reference evidence="1" key="1">
    <citation type="submission" date="2020-06" db="EMBL/GenBank/DDBJ databases">
        <authorList>
            <person name="Li T."/>
            <person name="Hu X."/>
            <person name="Zhang T."/>
            <person name="Song X."/>
            <person name="Zhang H."/>
            <person name="Dai N."/>
            <person name="Sheng W."/>
            <person name="Hou X."/>
            <person name="Wei L."/>
        </authorList>
    </citation>
    <scope>NUCLEOTIDE SEQUENCE</scope>
    <source>
        <strain evidence="1">KEN1</strain>
        <tissue evidence="1">Leaf</tissue>
    </source>
</reference>
<gene>
    <name evidence="1" type="ORF">Slati_4437600</name>
</gene>
<evidence type="ECO:0008006" key="2">
    <source>
        <dbReference type="Google" id="ProtNLM"/>
    </source>
</evidence>